<dbReference type="InterPro" id="IPR013517">
    <property type="entry name" value="FG-GAP"/>
</dbReference>
<dbReference type="EMBL" id="JBAWKC010000001">
    <property type="protein sequence ID" value="MFH6767494.1"/>
    <property type="molecule type" value="Genomic_DNA"/>
</dbReference>
<keyword evidence="3" id="KW-1185">Reference proteome</keyword>
<dbReference type="InterPro" id="IPR028994">
    <property type="entry name" value="Integrin_alpha_N"/>
</dbReference>
<organism evidence="2 3">
    <name type="scientific">Gaetbulibacter aquiaggeris</name>
    <dbReference type="NCBI Taxonomy" id="1735373"/>
    <lineage>
        <taxon>Bacteria</taxon>
        <taxon>Pseudomonadati</taxon>
        <taxon>Bacteroidota</taxon>
        <taxon>Flavobacteriia</taxon>
        <taxon>Flavobacteriales</taxon>
        <taxon>Flavobacteriaceae</taxon>
        <taxon>Gaetbulibacter</taxon>
    </lineage>
</organism>
<dbReference type="Pfam" id="PF13517">
    <property type="entry name" value="FG-GAP_3"/>
    <property type="match status" value="2"/>
</dbReference>
<dbReference type="Gene3D" id="2.130.10.130">
    <property type="entry name" value="Integrin alpha, N-terminal"/>
    <property type="match status" value="2"/>
</dbReference>
<reference evidence="2 3" key="1">
    <citation type="submission" date="2024-02" db="EMBL/GenBank/DDBJ databases">
        <title>A Gaetbulibacter species isolated from tidal flats and genomic insights of their niches.</title>
        <authorList>
            <person name="Ye Y."/>
        </authorList>
    </citation>
    <scope>NUCLEOTIDE SEQUENCE [LARGE SCALE GENOMIC DNA]</scope>
    <source>
        <strain evidence="2 3">KEM-8</strain>
    </source>
</reference>
<dbReference type="Proteomes" id="UP001610104">
    <property type="component" value="Unassembled WGS sequence"/>
</dbReference>
<gene>
    <name evidence="2" type="ORF">V8G56_02005</name>
</gene>
<comment type="caution">
    <text evidence="2">The sequence shown here is derived from an EMBL/GenBank/DDBJ whole genome shotgun (WGS) entry which is preliminary data.</text>
</comment>
<evidence type="ECO:0000313" key="3">
    <source>
        <dbReference type="Proteomes" id="UP001610104"/>
    </source>
</evidence>
<dbReference type="PANTHER" id="PTHR46580:SF4">
    <property type="entry name" value="ATP_GTP-BINDING PROTEIN"/>
    <property type="match status" value="1"/>
</dbReference>
<protein>
    <submittedName>
        <fullName evidence="2">VCBS repeat-containing protein</fullName>
    </submittedName>
</protein>
<evidence type="ECO:0000313" key="2">
    <source>
        <dbReference type="EMBL" id="MFH6767494.1"/>
    </source>
</evidence>
<dbReference type="PANTHER" id="PTHR46580">
    <property type="entry name" value="SENSOR KINASE-RELATED"/>
    <property type="match status" value="1"/>
</dbReference>
<evidence type="ECO:0000256" key="1">
    <source>
        <dbReference type="ARBA" id="ARBA00022729"/>
    </source>
</evidence>
<accession>A0ABW7ML81</accession>
<keyword evidence="1" id="KW-0732">Signal</keyword>
<name>A0ABW7ML81_9FLAO</name>
<dbReference type="RefSeq" id="WP_395436792.1">
    <property type="nucleotide sequence ID" value="NZ_JBAWKC010000001.1"/>
</dbReference>
<dbReference type="SUPFAM" id="SSF69318">
    <property type="entry name" value="Integrin alpha N-terminal domain"/>
    <property type="match status" value="1"/>
</dbReference>
<sequence length="520" mass="58401">MTRIKTIFLFWILLALFNCNKKESQIIDPKASEVFALWVDETSTYLPITKEWTNRVEVADLNGDNMIDLLFANGGNYSKPGLLESSRIFINKGANMKFEEITTQVFEDRKFLSRVIKVRDINKDSIPDIIVGTTYQTQSQLYIGLGNGKFKNVTSTQLPQIMASVGDLELGDVDNDGDLDMVLSDWGEGSNMNNSGGRTMLWLNDGKGKFIDVTNTQMPELLIQFSWDLEFIDYDNDFDLDIAISCKRCPTSRIFENDGKGYFVDKRLLPAYTNNYELEPMDVNGDGYLDLVTTNDGEIVRGESSSRREHIFINKEGKKFIDATDQLWTDENNIGMDDNNVVFLDYDSDGDPDFILSSLTGEDRLLENDGNGKFKLLQPVLNGNPTPLTLSIVLGDINNDKKLDIIMAQGEGTEGIEERIFIANNLKQDSALPIISQFQITENKVNGINIVKARIHDNKSPNMPQDWSSVNVEIDGNSSPIAMTWYGENLWVASFSNTLNGHINICATDFAGNKKCLPIK</sequence>
<proteinExistence type="predicted"/>